<gene>
    <name evidence="1" type="ORF">ULMS_01860</name>
</gene>
<dbReference type="Proteomes" id="UP000326994">
    <property type="component" value="Unassembled WGS sequence"/>
</dbReference>
<dbReference type="AlphaFoldDB" id="A0A5J4FUA0"/>
<comment type="caution">
    <text evidence="1">The sequence shown here is derived from an EMBL/GenBank/DDBJ whole genome shotgun (WGS) entry which is preliminary data.</text>
</comment>
<keyword evidence="2" id="KW-1185">Reference proteome</keyword>
<organism evidence="1 2">
    <name type="scientific">Patiriisocius marinistellae</name>
    <dbReference type="NCBI Taxonomy" id="2494560"/>
    <lineage>
        <taxon>Bacteria</taxon>
        <taxon>Pseudomonadati</taxon>
        <taxon>Bacteroidota</taxon>
        <taxon>Flavobacteriia</taxon>
        <taxon>Flavobacteriales</taxon>
        <taxon>Flavobacteriaceae</taxon>
        <taxon>Patiriisocius</taxon>
    </lineage>
</organism>
<evidence type="ECO:0000313" key="2">
    <source>
        <dbReference type="Proteomes" id="UP000326994"/>
    </source>
</evidence>
<dbReference type="EMBL" id="BKCF01000001">
    <property type="protein sequence ID" value="GEQ84678.1"/>
    <property type="molecule type" value="Genomic_DNA"/>
</dbReference>
<accession>A0A5J4FUA0</accession>
<proteinExistence type="predicted"/>
<sequence length="72" mass="8046">MGLVPIKWEVSLNVSGEKTDIKLIVKCCPKKNTKNKPESAMATFLAIEEDIIPIMVVFSKCLVLQKYVSKCC</sequence>
<evidence type="ECO:0000313" key="1">
    <source>
        <dbReference type="EMBL" id="GEQ84678.1"/>
    </source>
</evidence>
<reference evidence="1 2" key="1">
    <citation type="submission" date="2019-08" db="EMBL/GenBank/DDBJ databases">
        <title>Ulvibacter marinistellae sp. nov., isolated from a starfish, Patiria pectinifera.</title>
        <authorList>
            <person name="Kawano K."/>
            <person name="Ushijima N."/>
            <person name="Kihara M."/>
            <person name="Itoh H."/>
        </authorList>
    </citation>
    <scope>NUCLEOTIDE SEQUENCE [LARGE SCALE GENOMIC DNA]</scope>
    <source>
        <strain evidence="1 2">KK4</strain>
    </source>
</reference>
<protein>
    <submittedName>
        <fullName evidence="1">Uncharacterized protein</fullName>
    </submittedName>
</protein>
<name>A0A5J4FUA0_9FLAO</name>